<dbReference type="PANTHER" id="PTHR11552">
    <property type="entry name" value="GLUCOSE-METHANOL-CHOLINE GMC OXIDOREDUCTASE"/>
    <property type="match status" value="1"/>
</dbReference>
<dbReference type="SUPFAM" id="SSF54373">
    <property type="entry name" value="FAD-linked reductases, C-terminal domain"/>
    <property type="match status" value="2"/>
</dbReference>
<evidence type="ECO:0000256" key="2">
    <source>
        <dbReference type="ARBA" id="ARBA00010790"/>
    </source>
</evidence>
<organism evidence="7 8">
    <name type="scientific">Moniliophthora roreri</name>
    <name type="common">Frosty pod rot fungus</name>
    <name type="synonym">Monilia roreri</name>
    <dbReference type="NCBI Taxonomy" id="221103"/>
    <lineage>
        <taxon>Eukaryota</taxon>
        <taxon>Fungi</taxon>
        <taxon>Dikarya</taxon>
        <taxon>Basidiomycota</taxon>
        <taxon>Agaricomycotina</taxon>
        <taxon>Agaricomycetes</taxon>
        <taxon>Agaricomycetidae</taxon>
        <taxon>Agaricales</taxon>
        <taxon>Marasmiineae</taxon>
        <taxon>Marasmiaceae</taxon>
        <taxon>Moniliophthora</taxon>
    </lineage>
</organism>
<feature type="signal peptide" evidence="5">
    <location>
        <begin position="1"/>
        <end position="16"/>
    </location>
</feature>
<evidence type="ECO:0000256" key="4">
    <source>
        <dbReference type="ARBA" id="ARBA00022827"/>
    </source>
</evidence>
<proteinExistence type="inferred from homology"/>
<dbReference type="InterPro" id="IPR007867">
    <property type="entry name" value="GMC_OxRtase_C"/>
</dbReference>
<comment type="similarity">
    <text evidence="2">Belongs to the GMC oxidoreductase family.</text>
</comment>
<dbReference type="Proteomes" id="UP000054988">
    <property type="component" value="Unassembled WGS sequence"/>
</dbReference>
<dbReference type="InterPro" id="IPR012132">
    <property type="entry name" value="GMC_OxRdtase"/>
</dbReference>
<feature type="domain" description="Glucose-methanol-choline oxidoreductase N-terminal" evidence="6">
    <location>
        <begin position="304"/>
        <end position="318"/>
    </location>
</feature>
<keyword evidence="3" id="KW-0285">Flavoprotein</keyword>
<sequence>MLAEFLPLVLAAVVGAAIVERWEDLPKKEFDFIVVGGGTAGNVIANRLTENPSWSVLVLEAGGSNQNTPLDPLPQIPQLCGQLGGSALDWNYTASLGSGAQGRTRSLPRGFVLGGSSSINCMIYTRGSKGDWDRYAQVTGDSGWSWDGIQPYIRKNEHFTPPFDNHNTTGEFDPKVHGFNGINSVTLSGSRPEMDRWVINASKNVPEELKAFKFNLDTNSGFQLGVGYAQSTVRNGTRSSSATSYLADRFVRRPNLHVLLHSHVTRILPEKEGLLEFARVEFSQDGGKKLHTITAKKEVVLSAGTIGTPQILLLSGIGDTTELSSIGVPTLKHLPSVGRNMSEQPVVQSPFRVNTTDTGDTRLQNQTVADEEMKLWLEQKKGPLANGPLLDVGWLRVPVEEGVVDPAGDPKTAHLEIQFINNGFPPASEGNFIIASPTLVSPASRGYMKLKSSDPFEYPEIDLNLLASPFDVFALREGLRAVHQFMTSPLFDGFVLSSALPIPPDASDEEFDTHIRNTVLNVQHITGTAAMTAKDAGWGVVDPDLRVKGVEGLRVVDASVFPFIPSGHTQVPTYIVAERGADLIKAAWNLTMLVGFLLLALTAEVSAAIVERWEDLPREEFDFIVVGGGTAGNVIANRLTENPSWSQANSNQNTPLDPVPQIPHLCGQLAGSALDWNYTASLGSGAQGRKTLLPRGFVLGGSSSINCMVYARGSKGDWDRYAQVTGDSGWSWDGIQPYIRKNERFTPPFDNHDTTGEFDPRVHGFDGINSVTLSGFRHDLDRWVINASKNVPEELKAFKFNLDTNSGFQLGVGYAQSTVRNGTRSSSATSYLADKFIRRPNLHVLLHSHVTRILSKKEELLEFERVEFSQDGGKKLRTITAKKEIVLSAGTIGSPQILLLSGIGDTAELSSIGVPTLKHLPSVGRNMTEQPVVQSSFQNGGFPPATQGNFIIANAIVVSPASRGYMKLKSSDPFEYPEIDLNLLASPFDVFALREGIRTIHRFLTSRLFDGFVISSVLPISPDASDEEFDAHIRNTAFIISHITGTAAMTANDAEWGVVNPDLKVKGMKGVRVVDASILPFIPSSHTQAPVYIVAEKGADLIKAAWSWTQE</sequence>
<dbReference type="GO" id="GO:0016614">
    <property type="term" value="F:oxidoreductase activity, acting on CH-OH group of donors"/>
    <property type="evidence" value="ECO:0007669"/>
    <property type="project" value="InterPro"/>
</dbReference>
<keyword evidence="5" id="KW-0732">Signal</keyword>
<gene>
    <name evidence="7" type="ORF">WG66_12103</name>
</gene>
<evidence type="ECO:0000259" key="6">
    <source>
        <dbReference type="PROSITE" id="PS00624"/>
    </source>
</evidence>
<feature type="domain" description="Glucose-methanol-choline oxidoreductase N-terminal" evidence="6">
    <location>
        <begin position="890"/>
        <end position="904"/>
    </location>
</feature>
<dbReference type="InterPro" id="IPR036188">
    <property type="entry name" value="FAD/NAD-bd_sf"/>
</dbReference>
<dbReference type="SUPFAM" id="SSF51905">
    <property type="entry name" value="FAD/NAD(P)-binding domain"/>
    <property type="match status" value="2"/>
</dbReference>
<dbReference type="Pfam" id="PF05199">
    <property type="entry name" value="GMC_oxred_C"/>
    <property type="match status" value="2"/>
</dbReference>
<reference evidence="7 8" key="1">
    <citation type="submission" date="2015-12" db="EMBL/GenBank/DDBJ databases">
        <title>Draft genome sequence of Moniliophthora roreri, the causal agent of frosty pod rot of cacao.</title>
        <authorList>
            <person name="Aime M.C."/>
            <person name="Diaz-Valderrama J.R."/>
            <person name="Kijpornyongpan T."/>
            <person name="Phillips-Mora W."/>
        </authorList>
    </citation>
    <scope>NUCLEOTIDE SEQUENCE [LARGE SCALE GENOMIC DNA]</scope>
    <source>
        <strain evidence="7 8">MCA 2952</strain>
    </source>
</reference>
<dbReference type="Gene3D" id="3.50.50.60">
    <property type="entry name" value="FAD/NAD(P)-binding domain"/>
    <property type="match status" value="3"/>
</dbReference>
<evidence type="ECO:0000313" key="7">
    <source>
        <dbReference type="EMBL" id="KTB35317.1"/>
    </source>
</evidence>
<accession>A0A0W0FGA3</accession>
<dbReference type="InterPro" id="IPR000172">
    <property type="entry name" value="GMC_OxRdtase_N"/>
</dbReference>
<dbReference type="AlphaFoldDB" id="A0A0W0FGA3"/>
<evidence type="ECO:0000313" key="8">
    <source>
        <dbReference type="Proteomes" id="UP000054988"/>
    </source>
</evidence>
<feature type="chain" id="PRO_5006901667" description="Glucose-methanol-choline oxidoreductase N-terminal domain-containing protein" evidence="5">
    <location>
        <begin position="17"/>
        <end position="1111"/>
    </location>
</feature>
<evidence type="ECO:0000256" key="5">
    <source>
        <dbReference type="SAM" id="SignalP"/>
    </source>
</evidence>
<protein>
    <recommendedName>
        <fullName evidence="6">Glucose-methanol-choline oxidoreductase N-terminal domain-containing protein</fullName>
    </recommendedName>
</protein>
<comment type="cofactor">
    <cofactor evidence="1">
        <name>FAD</name>
        <dbReference type="ChEBI" id="CHEBI:57692"/>
    </cofactor>
</comment>
<dbReference type="PANTHER" id="PTHR11552:SF147">
    <property type="entry name" value="CHOLINE DEHYDROGENASE, MITOCHONDRIAL"/>
    <property type="match status" value="1"/>
</dbReference>
<evidence type="ECO:0000256" key="1">
    <source>
        <dbReference type="ARBA" id="ARBA00001974"/>
    </source>
</evidence>
<dbReference type="EMBL" id="LATX01001991">
    <property type="protein sequence ID" value="KTB35317.1"/>
    <property type="molecule type" value="Genomic_DNA"/>
</dbReference>
<dbReference type="Gene3D" id="3.30.560.10">
    <property type="entry name" value="Glucose Oxidase, domain 3"/>
    <property type="match status" value="2"/>
</dbReference>
<evidence type="ECO:0000256" key="3">
    <source>
        <dbReference type="ARBA" id="ARBA00022630"/>
    </source>
</evidence>
<keyword evidence="4" id="KW-0274">FAD</keyword>
<dbReference type="GO" id="GO:0050660">
    <property type="term" value="F:flavin adenine dinucleotide binding"/>
    <property type="evidence" value="ECO:0007669"/>
    <property type="project" value="InterPro"/>
</dbReference>
<dbReference type="PROSITE" id="PS00624">
    <property type="entry name" value="GMC_OXRED_2"/>
    <property type="match status" value="2"/>
</dbReference>
<dbReference type="Pfam" id="PF00732">
    <property type="entry name" value="GMC_oxred_N"/>
    <property type="match status" value="2"/>
</dbReference>
<dbReference type="eggNOG" id="KOG1238">
    <property type="taxonomic scope" value="Eukaryota"/>
</dbReference>
<name>A0A0W0FGA3_MONRR</name>
<comment type="caution">
    <text evidence="7">The sequence shown here is derived from an EMBL/GenBank/DDBJ whole genome shotgun (WGS) entry which is preliminary data.</text>
</comment>